<dbReference type="Proteomes" id="UP000460318">
    <property type="component" value="Unassembled WGS sequence"/>
</dbReference>
<evidence type="ECO:0000256" key="1">
    <source>
        <dbReference type="SAM" id="Phobius"/>
    </source>
</evidence>
<keyword evidence="3" id="KW-1185">Reference proteome</keyword>
<evidence type="ECO:0000313" key="3">
    <source>
        <dbReference type="Proteomes" id="UP000460318"/>
    </source>
</evidence>
<name>A0A7X3IG09_9BACL</name>
<gene>
    <name evidence="2" type="ORF">GRF59_06330</name>
</gene>
<keyword evidence="1" id="KW-0812">Transmembrane</keyword>
<dbReference type="EMBL" id="WUBI01000001">
    <property type="protein sequence ID" value="MWV43244.1"/>
    <property type="molecule type" value="Genomic_DNA"/>
</dbReference>
<keyword evidence="1" id="KW-1133">Transmembrane helix</keyword>
<reference evidence="2 3" key="1">
    <citation type="submission" date="2019-12" db="EMBL/GenBank/DDBJ databases">
        <title>Paenibacillus sp. nov., an endophytic bacterium isolated from the stem of Dendrobium.</title>
        <authorList>
            <person name="Zhao R."/>
        </authorList>
    </citation>
    <scope>NUCLEOTIDE SEQUENCE [LARGE SCALE GENOMIC DNA]</scope>
    <source>
        <strain evidence="2 3">HJL G12</strain>
    </source>
</reference>
<dbReference type="RefSeq" id="WP_160496769.1">
    <property type="nucleotide sequence ID" value="NZ_WUBI01000001.1"/>
</dbReference>
<dbReference type="AlphaFoldDB" id="A0A7X3IG09"/>
<organism evidence="2 3">
    <name type="scientific">Paenibacillus dendrobii</name>
    <dbReference type="NCBI Taxonomy" id="2691084"/>
    <lineage>
        <taxon>Bacteria</taxon>
        <taxon>Bacillati</taxon>
        <taxon>Bacillota</taxon>
        <taxon>Bacilli</taxon>
        <taxon>Bacillales</taxon>
        <taxon>Paenibacillaceae</taxon>
        <taxon>Paenibacillus</taxon>
    </lineage>
</organism>
<feature type="transmembrane region" description="Helical" evidence="1">
    <location>
        <begin position="29"/>
        <end position="50"/>
    </location>
</feature>
<accession>A0A7X3IG09</accession>
<proteinExistence type="predicted"/>
<evidence type="ECO:0000313" key="2">
    <source>
        <dbReference type="EMBL" id="MWV43244.1"/>
    </source>
</evidence>
<protein>
    <submittedName>
        <fullName evidence="2">Uncharacterized protein</fullName>
    </submittedName>
</protein>
<comment type="caution">
    <text evidence="2">The sequence shown here is derived from an EMBL/GenBank/DDBJ whole genome shotgun (WGS) entry which is preliminary data.</text>
</comment>
<sequence length="83" mass="9044">MSSWIGIVVSALLIGIIQGNYLRRVAKLQDLIAASLILTAGLGLYLLLLFEAPIPTLTKLIDEMMEPLYMPIAKWLMKGSGNG</sequence>
<keyword evidence="1" id="KW-0472">Membrane</keyword>